<dbReference type="NCBIfam" id="TIGR00447">
    <property type="entry name" value="pth"/>
    <property type="match status" value="1"/>
</dbReference>
<dbReference type="PANTHER" id="PTHR17224">
    <property type="entry name" value="PEPTIDYL-TRNA HYDROLASE"/>
    <property type="match status" value="1"/>
</dbReference>
<reference evidence="4" key="1">
    <citation type="submission" date="2020-05" db="EMBL/GenBank/DDBJ databases">
        <authorList>
            <person name="Chiriac C."/>
            <person name="Salcher M."/>
            <person name="Ghai R."/>
            <person name="Kavagutti S V."/>
        </authorList>
    </citation>
    <scope>NUCLEOTIDE SEQUENCE</scope>
</reference>
<dbReference type="GO" id="GO:0000049">
    <property type="term" value="F:tRNA binding"/>
    <property type="evidence" value="ECO:0007669"/>
    <property type="project" value="UniProtKB-KW"/>
</dbReference>
<dbReference type="InterPro" id="IPR001328">
    <property type="entry name" value="Pept_tRNA_hydro"/>
</dbReference>
<gene>
    <name evidence="4" type="ORF">UFOPK1931_00463</name>
</gene>
<evidence type="ECO:0000256" key="1">
    <source>
        <dbReference type="ARBA" id="ARBA00022555"/>
    </source>
</evidence>
<dbReference type="InterPro" id="IPR036416">
    <property type="entry name" value="Pept_tRNA_hydro_sf"/>
</dbReference>
<dbReference type="SUPFAM" id="SSF53178">
    <property type="entry name" value="Peptidyl-tRNA hydrolase-like"/>
    <property type="match status" value="1"/>
</dbReference>
<dbReference type="PANTHER" id="PTHR17224:SF1">
    <property type="entry name" value="PEPTIDYL-TRNA HYDROLASE"/>
    <property type="match status" value="1"/>
</dbReference>
<name>A0A6J6I6J2_9ZZZZ</name>
<dbReference type="CDD" id="cd00462">
    <property type="entry name" value="PTH"/>
    <property type="match status" value="1"/>
</dbReference>
<accession>A0A6J6I6J2</accession>
<protein>
    <submittedName>
        <fullName evidence="4">Unannotated protein</fullName>
    </submittedName>
</protein>
<evidence type="ECO:0000313" key="4">
    <source>
        <dbReference type="EMBL" id="CAB4620037.1"/>
    </source>
</evidence>
<organism evidence="4">
    <name type="scientific">freshwater metagenome</name>
    <dbReference type="NCBI Taxonomy" id="449393"/>
    <lineage>
        <taxon>unclassified sequences</taxon>
        <taxon>metagenomes</taxon>
        <taxon>ecological metagenomes</taxon>
    </lineage>
</organism>
<dbReference type="Pfam" id="PF01195">
    <property type="entry name" value="Pept_tRNA_hydro"/>
    <property type="match status" value="1"/>
</dbReference>
<evidence type="ECO:0000256" key="3">
    <source>
        <dbReference type="ARBA" id="ARBA00022884"/>
    </source>
</evidence>
<dbReference type="GO" id="GO:0004045">
    <property type="term" value="F:peptidyl-tRNA hydrolase activity"/>
    <property type="evidence" value="ECO:0007669"/>
    <property type="project" value="InterPro"/>
</dbReference>
<keyword evidence="2" id="KW-0378">Hydrolase</keyword>
<dbReference type="Gene3D" id="3.40.50.1470">
    <property type="entry name" value="Peptidyl-tRNA hydrolase"/>
    <property type="match status" value="1"/>
</dbReference>
<dbReference type="AlphaFoldDB" id="A0A6J6I6J2"/>
<keyword evidence="1" id="KW-0820">tRNA-binding</keyword>
<proteinExistence type="predicted"/>
<evidence type="ECO:0000256" key="2">
    <source>
        <dbReference type="ARBA" id="ARBA00022801"/>
    </source>
</evidence>
<sequence length="171" mass="17998">MLLDVVAARFGETFKAHKSNALVAEVKIIGGPKLILAKPLSFMNLSGGPTSSLMNFYKLDPESLIVAHDELDIPPATFRLKQGGGHGGHNGTRDIISAIDSNDFARIRLGIGRPPGSADAADYVLKNFSSSEKTELAVTLEIAADALEEMARNGIVAAQAKFHAPGESGTA</sequence>
<dbReference type="EMBL" id="CAEZVE010000067">
    <property type="protein sequence ID" value="CAB4620037.1"/>
    <property type="molecule type" value="Genomic_DNA"/>
</dbReference>
<keyword evidence="3" id="KW-0694">RNA-binding</keyword>